<organism evidence="2 3">
    <name type="scientific">Photobacterium rosenbergii</name>
    <dbReference type="NCBI Taxonomy" id="294936"/>
    <lineage>
        <taxon>Bacteria</taxon>
        <taxon>Pseudomonadati</taxon>
        <taxon>Pseudomonadota</taxon>
        <taxon>Gammaproteobacteria</taxon>
        <taxon>Vibrionales</taxon>
        <taxon>Vibrionaceae</taxon>
        <taxon>Photobacterium</taxon>
    </lineage>
</organism>
<dbReference type="PANTHER" id="PTHR10859">
    <property type="entry name" value="GLYCOSYL TRANSFERASE"/>
    <property type="match status" value="1"/>
</dbReference>
<keyword evidence="2" id="KW-0808">Transferase</keyword>
<dbReference type="InterPro" id="IPR029044">
    <property type="entry name" value="Nucleotide-diphossugar_trans"/>
</dbReference>
<comment type="caution">
    <text evidence="2">The sequence shown here is derived from an EMBL/GenBank/DDBJ whole genome shotgun (WGS) entry which is preliminary data.</text>
</comment>
<evidence type="ECO:0000313" key="3">
    <source>
        <dbReference type="Proteomes" id="UP000241346"/>
    </source>
</evidence>
<dbReference type="GO" id="GO:0006487">
    <property type="term" value="P:protein N-linked glycosylation"/>
    <property type="evidence" value="ECO:0007669"/>
    <property type="project" value="TreeGrafter"/>
</dbReference>
<dbReference type="OrthoDB" id="8454008at2"/>
<dbReference type="Gene3D" id="3.90.550.10">
    <property type="entry name" value="Spore Coat Polysaccharide Biosynthesis Protein SpsA, Chain A"/>
    <property type="match status" value="1"/>
</dbReference>
<accession>A0A2T3NHF6</accession>
<evidence type="ECO:0000259" key="1">
    <source>
        <dbReference type="Pfam" id="PF00535"/>
    </source>
</evidence>
<dbReference type="Proteomes" id="UP000241346">
    <property type="component" value="Unassembled WGS sequence"/>
</dbReference>
<name>A0A2T3NHF6_9GAMM</name>
<proteinExistence type="predicted"/>
<sequence>MTASEKIVQQALNNASDVFDLTESQHQKRLLQLANTLYCLTDITTSHYQQLASSESCPLEFRLAVKLVESKRYVLKLKRPLLVGVVFAMWGEHNRLNEKTSLNPNGEDSLRVKIEQLNWITQGSVVDWHLYPVDDGCPHNSAGIAEQILAEHPDKDKVSVLRLADELPVSEGPLQNLASADDSRKGGAIILGCQQAMADRADCVMYTDADNSVHLGQLGLLLKPYVSEDAKVVLGNRKHPDSILVKQEERWGIGIKTLRHMQRMIGRAIFSNNIKDTQAAFKLYDREVIKYILAKPSVYDFSFDTDWIFAAMKGEFPMLTVPFAFIDSDAESASITQGPMTTWYTLLSGLATAAKARDIDHNHEMVRIFEEHIHSHKDLELIIDTLPEQLQDIKDSDIGDPLIFAPREIELWLMEQKQAEVESIS</sequence>
<dbReference type="Pfam" id="PF00535">
    <property type="entry name" value="Glycos_transf_2"/>
    <property type="match status" value="1"/>
</dbReference>
<dbReference type="InterPro" id="IPR001173">
    <property type="entry name" value="Glyco_trans_2-like"/>
</dbReference>
<evidence type="ECO:0000313" key="2">
    <source>
        <dbReference type="EMBL" id="PSW14455.1"/>
    </source>
</evidence>
<dbReference type="EMBL" id="PYMB01000002">
    <property type="protein sequence ID" value="PSW14455.1"/>
    <property type="molecule type" value="Genomic_DNA"/>
</dbReference>
<dbReference type="GO" id="GO:0016740">
    <property type="term" value="F:transferase activity"/>
    <property type="evidence" value="ECO:0007669"/>
    <property type="project" value="UniProtKB-KW"/>
</dbReference>
<dbReference type="AlphaFoldDB" id="A0A2T3NHF6"/>
<reference evidence="2 3" key="1">
    <citation type="submission" date="2018-03" db="EMBL/GenBank/DDBJ databases">
        <title>Whole genome sequencing of Histamine producing bacteria.</title>
        <authorList>
            <person name="Butler K."/>
        </authorList>
    </citation>
    <scope>NUCLEOTIDE SEQUENCE [LARGE SCALE GENOMIC DNA]</scope>
    <source>
        <strain evidence="2 3">DSM 19138</strain>
    </source>
</reference>
<dbReference type="PANTHER" id="PTHR10859:SF91">
    <property type="entry name" value="DOLICHYL-PHOSPHATE BETA-GLUCOSYLTRANSFERASE"/>
    <property type="match status" value="1"/>
</dbReference>
<feature type="domain" description="Glycosyltransferase 2-like" evidence="1">
    <location>
        <begin position="170"/>
        <end position="291"/>
    </location>
</feature>
<dbReference type="SUPFAM" id="SSF53448">
    <property type="entry name" value="Nucleotide-diphospho-sugar transferases"/>
    <property type="match status" value="1"/>
</dbReference>
<gene>
    <name evidence="2" type="ORF">C9J01_08460</name>
</gene>
<protein>
    <submittedName>
        <fullName evidence="2">Glycosyltransferase</fullName>
    </submittedName>
</protein>
<dbReference type="RefSeq" id="WP_107297698.1">
    <property type="nucleotide sequence ID" value="NZ_PYMB01000002.1"/>
</dbReference>